<organism evidence="5">
    <name type="scientific">Brugia pahangi</name>
    <name type="common">Filarial nematode worm</name>
    <dbReference type="NCBI Taxonomy" id="6280"/>
    <lineage>
        <taxon>Eukaryota</taxon>
        <taxon>Metazoa</taxon>
        <taxon>Ecdysozoa</taxon>
        <taxon>Nematoda</taxon>
        <taxon>Chromadorea</taxon>
        <taxon>Rhabditida</taxon>
        <taxon>Spirurina</taxon>
        <taxon>Spiruromorpha</taxon>
        <taxon>Filarioidea</taxon>
        <taxon>Onchocercidae</taxon>
        <taxon>Brugia</taxon>
    </lineage>
</organism>
<dbReference type="WBParaSite" id="BPAG_0000904801-mRNA-1">
    <property type="protein sequence ID" value="BPAG_0000904801-mRNA-1"/>
    <property type="gene ID" value="BPAG_0000904801"/>
</dbReference>
<sequence>MLVTKVEQSEVRQVVDAFKSEGTFDKLRRKIFTSIAATDRYQRVALNAEEIVDDLLKTSASNLTKNNALDILRKKLFALNSTQYGIMITEGLDAGETLCSLLEEIGRYVDSFLGLTKKELLENVQSRQPVEDHEVCDMEIDSDSEQSPQTSSTKETPLSDIALPPTTYPNPNLSSTVSFPHAEHVPSVQNTISSYRSCNSTASTTYAESTNEIITAKSKSVLKHSEDGNIEASFTSYQAQKIVTKKFYSNAREAVASKQYMASAVQYRTRRRGKACNGDFVYY</sequence>
<proteinExistence type="predicted"/>
<evidence type="ECO:0000313" key="3">
    <source>
        <dbReference type="EMBL" id="VDN90196.1"/>
    </source>
</evidence>
<feature type="region of interest" description="Disordered" evidence="1">
    <location>
        <begin position="138"/>
        <end position="177"/>
    </location>
</feature>
<reference evidence="5" key="1">
    <citation type="submission" date="2017-02" db="UniProtKB">
        <authorList>
            <consortium name="WormBaseParasite"/>
        </authorList>
    </citation>
    <scope>IDENTIFICATION</scope>
</reference>
<evidence type="ECO:0000259" key="2">
    <source>
        <dbReference type="Pfam" id="PF05205"/>
    </source>
</evidence>
<accession>A0A0N4TL06</accession>
<keyword evidence="4" id="KW-1185">Reference proteome</keyword>
<evidence type="ECO:0000256" key="1">
    <source>
        <dbReference type="SAM" id="MobiDB-lite"/>
    </source>
</evidence>
<evidence type="ECO:0000313" key="4">
    <source>
        <dbReference type="Proteomes" id="UP000278627"/>
    </source>
</evidence>
<feature type="domain" description="BOD1/SHG1" evidence="2">
    <location>
        <begin position="14"/>
        <end position="75"/>
    </location>
</feature>
<dbReference type="InterPro" id="IPR055264">
    <property type="entry name" value="BOD1/SHG1_dom"/>
</dbReference>
<dbReference type="AlphaFoldDB" id="A0A0N4TL06"/>
<reference evidence="3 4" key="2">
    <citation type="submission" date="2018-11" db="EMBL/GenBank/DDBJ databases">
        <authorList>
            <consortium name="Pathogen Informatics"/>
        </authorList>
    </citation>
    <scope>NUCLEOTIDE SEQUENCE [LARGE SCALE GENOMIC DNA]</scope>
</reference>
<dbReference type="Proteomes" id="UP000278627">
    <property type="component" value="Unassembled WGS sequence"/>
</dbReference>
<name>A0A0N4TL06_BRUPA</name>
<evidence type="ECO:0000313" key="5">
    <source>
        <dbReference type="WBParaSite" id="BPAG_0000904801-mRNA-1"/>
    </source>
</evidence>
<dbReference type="EMBL" id="UZAD01013145">
    <property type="protein sequence ID" value="VDN90196.1"/>
    <property type="molecule type" value="Genomic_DNA"/>
</dbReference>
<feature type="compositionally biased region" description="Polar residues" evidence="1">
    <location>
        <begin position="145"/>
        <end position="156"/>
    </location>
</feature>
<protein>
    <submittedName>
        <fullName evidence="5">CARD domain-containing protein</fullName>
    </submittedName>
</protein>
<gene>
    <name evidence="3" type="ORF">BPAG_LOCUS9010</name>
</gene>
<dbReference type="Pfam" id="PF05205">
    <property type="entry name" value="COMPASS-Shg1"/>
    <property type="match status" value="1"/>
</dbReference>